<dbReference type="Proteomes" id="UP000291259">
    <property type="component" value="Chromosome"/>
</dbReference>
<evidence type="ECO:0000256" key="6">
    <source>
        <dbReference type="SAM" id="MobiDB-lite"/>
    </source>
</evidence>
<organism evidence="9 10">
    <name type="scientific">Agromyces protaetiae</name>
    <dbReference type="NCBI Taxonomy" id="2509455"/>
    <lineage>
        <taxon>Bacteria</taxon>
        <taxon>Bacillati</taxon>
        <taxon>Actinomycetota</taxon>
        <taxon>Actinomycetes</taxon>
        <taxon>Micrococcales</taxon>
        <taxon>Microbacteriaceae</taxon>
        <taxon>Agromyces</taxon>
    </lineage>
</organism>
<keyword evidence="3 5" id="KW-0697">Rotamase</keyword>
<evidence type="ECO:0000256" key="7">
    <source>
        <dbReference type="SAM" id="SignalP"/>
    </source>
</evidence>
<feature type="signal peptide" evidence="7">
    <location>
        <begin position="1"/>
        <end position="27"/>
    </location>
</feature>
<dbReference type="OrthoDB" id="25996at2"/>
<protein>
    <recommendedName>
        <fullName evidence="2 5">peptidylprolyl isomerase</fullName>
        <ecNumber evidence="2 5">5.2.1.8</ecNumber>
    </recommendedName>
</protein>
<evidence type="ECO:0000313" key="10">
    <source>
        <dbReference type="Proteomes" id="UP000291259"/>
    </source>
</evidence>
<dbReference type="EC" id="5.2.1.8" evidence="2 5"/>
<evidence type="ECO:0000259" key="8">
    <source>
        <dbReference type="PROSITE" id="PS50059"/>
    </source>
</evidence>
<feature type="domain" description="PPIase FKBP-type" evidence="8">
    <location>
        <begin position="237"/>
        <end position="323"/>
    </location>
</feature>
<dbReference type="AlphaFoldDB" id="A0A4P6FB51"/>
<dbReference type="InterPro" id="IPR001179">
    <property type="entry name" value="PPIase_FKBP_dom"/>
</dbReference>
<evidence type="ECO:0000256" key="4">
    <source>
        <dbReference type="ARBA" id="ARBA00023235"/>
    </source>
</evidence>
<dbReference type="GO" id="GO:0003755">
    <property type="term" value="F:peptidyl-prolyl cis-trans isomerase activity"/>
    <property type="evidence" value="ECO:0007669"/>
    <property type="project" value="UniProtKB-KW"/>
</dbReference>
<dbReference type="KEGG" id="agf:ET445_05890"/>
<evidence type="ECO:0000256" key="3">
    <source>
        <dbReference type="ARBA" id="ARBA00023110"/>
    </source>
</evidence>
<proteinExistence type="predicted"/>
<name>A0A4P6FB51_9MICO</name>
<reference evidence="9 10" key="1">
    <citation type="submission" date="2019-01" db="EMBL/GenBank/DDBJ databases">
        <title>Genome sequencing of strain FW100M-8.</title>
        <authorList>
            <person name="Heo J."/>
            <person name="Kim S.-J."/>
            <person name="Kim J.-S."/>
            <person name="Hong S.-B."/>
            <person name="Kwon S.-W."/>
        </authorList>
    </citation>
    <scope>NUCLEOTIDE SEQUENCE [LARGE SCALE GENOMIC DNA]</scope>
    <source>
        <strain evidence="9 10">FW100M-8</strain>
    </source>
</reference>
<dbReference type="Pfam" id="PF00254">
    <property type="entry name" value="FKBP_C"/>
    <property type="match status" value="1"/>
</dbReference>
<keyword evidence="4 5" id="KW-0413">Isomerase</keyword>
<feature type="chain" id="PRO_5039695620" description="peptidylprolyl isomerase" evidence="7">
    <location>
        <begin position="28"/>
        <end position="325"/>
    </location>
</feature>
<evidence type="ECO:0000256" key="2">
    <source>
        <dbReference type="ARBA" id="ARBA00013194"/>
    </source>
</evidence>
<dbReference type="PANTHER" id="PTHR45779:SF7">
    <property type="entry name" value="PEPTIDYLPROLYL ISOMERASE"/>
    <property type="match status" value="1"/>
</dbReference>
<dbReference type="PROSITE" id="PS50059">
    <property type="entry name" value="FKBP_PPIASE"/>
    <property type="match status" value="1"/>
</dbReference>
<gene>
    <name evidence="9" type="ORF">ET445_05890</name>
</gene>
<feature type="region of interest" description="Disordered" evidence="6">
    <location>
        <begin position="27"/>
        <end position="50"/>
    </location>
</feature>
<comment type="catalytic activity">
    <reaction evidence="1 5">
        <text>[protein]-peptidylproline (omega=180) = [protein]-peptidylproline (omega=0)</text>
        <dbReference type="Rhea" id="RHEA:16237"/>
        <dbReference type="Rhea" id="RHEA-COMP:10747"/>
        <dbReference type="Rhea" id="RHEA-COMP:10748"/>
        <dbReference type="ChEBI" id="CHEBI:83833"/>
        <dbReference type="ChEBI" id="CHEBI:83834"/>
        <dbReference type="EC" id="5.2.1.8"/>
    </reaction>
</comment>
<sequence>MNRALRRGAPVALAVASALLLAGCAGGGTPEASETPAPTDGPAPCFDSKSGPLSDAITVDGAFGEANPTATFDKPLTADELQTSVVIEGDGDEAKSGTDANIIITMFNGTSGDLLVSQPAMLAIGDTTTLDPFRSAIECQPFGTRTVTVAPAASLYGDAGNESIGVAPGDTVVIVADVVDEYTAPALPTPGEWTENVPDITFNGDAEPTVVIPDVPTSPDLLLKVIEAGDGDVVQNGDQVTVNYLGLNWTTKETFDSSYARGQAATFGTGGVIPGFGAALVGQKVGTKLAVTIPPALGYGEAPSDNGLGGQTLLFVVEIVDTARG</sequence>
<dbReference type="SUPFAM" id="SSF54534">
    <property type="entry name" value="FKBP-like"/>
    <property type="match status" value="2"/>
</dbReference>
<dbReference type="InterPro" id="IPR046357">
    <property type="entry name" value="PPIase_dom_sf"/>
</dbReference>
<dbReference type="Gene3D" id="3.10.50.40">
    <property type="match status" value="1"/>
</dbReference>
<evidence type="ECO:0000256" key="5">
    <source>
        <dbReference type="PROSITE-ProRule" id="PRU00277"/>
    </source>
</evidence>
<dbReference type="PANTHER" id="PTHR45779">
    <property type="entry name" value="PEPTIDYLPROLYL ISOMERASE"/>
    <property type="match status" value="1"/>
</dbReference>
<dbReference type="EMBL" id="CP035491">
    <property type="protein sequence ID" value="QAY72945.1"/>
    <property type="molecule type" value="Genomic_DNA"/>
</dbReference>
<dbReference type="InterPro" id="IPR044609">
    <property type="entry name" value="FKBP2/11"/>
</dbReference>
<keyword evidence="7" id="KW-0732">Signal</keyword>
<evidence type="ECO:0000256" key="1">
    <source>
        <dbReference type="ARBA" id="ARBA00000971"/>
    </source>
</evidence>
<keyword evidence="10" id="KW-1185">Reference proteome</keyword>
<accession>A0A4P6FB51</accession>
<dbReference type="RefSeq" id="WP_129189710.1">
    <property type="nucleotide sequence ID" value="NZ_CP035491.1"/>
</dbReference>
<evidence type="ECO:0000313" key="9">
    <source>
        <dbReference type="EMBL" id="QAY72945.1"/>
    </source>
</evidence>
<dbReference type="PROSITE" id="PS51257">
    <property type="entry name" value="PROKAR_LIPOPROTEIN"/>
    <property type="match status" value="1"/>
</dbReference>